<name>A0A5C6E6J0_9BACT</name>
<evidence type="ECO:0000256" key="1">
    <source>
        <dbReference type="ARBA" id="ARBA00023015"/>
    </source>
</evidence>
<sequence>MENKDQQYDRFMSLFVGTERAIRGYVRSLLPSSQDVDDLMQNIGLACWHKFNEFDLEGSSQDFVRWCCVISRFEVLRFRRSRARDRLVLSEEVITLLAVEAEDRLQRSETERQALKHCLQKLNEPERRLLLSIHTRGDSISRIAAESNVKARQLYSKLNALRDLVADCVRASMAQGEA</sequence>
<dbReference type="Gene3D" id="1.10.1740.10">
    <property type="match status" value="1"/>
</dbReference>
<dbReference type="OrthoDB" id="6383365at2"/>
<dbReference type="NCBIfam" id="TIGR02989">
    <property type="entry name" value="Sig-70_gvs1"/>
    <property type="match status" value="1"/>
</dbReference>
<dbReference type="EMBL" id="SJPW01000013">
    <property type="protein sequence ID" value="TWU44458.1"/>
    <property type="molecule type" value="Genomic_DNA"/>
</dbReference>
<feature type="domain" description="RNA polymerase sigma-70 region 2" evidence="4">
    <location>
        <begin position="19"/>
        <end position="84"/>
    </location>
</feature>
<comment type="caution">
    <text evidence="5">The sequence shown here is derived from an EMBL/GenBank/DDBJ whole genome shotgun (WGS) entry which is preliminary data.</text>
</comment>
<dbReference type="Proteomes" id="UP000318288">
    <property type="component" value="Unassembled WGS sequence"/>
</dbReference>
<proteinExistence type="predicted"/>
<evidence type="ECO:0000313" key="6">
    <source>
        <dbReference type="Proteomes" id="UP000318288"/>
    </source>
</evidence>
<accession>A0A5C6E6J0</accession>
<gene>
    <name evidence="5" type="ORF">Poly51_61730</name>
</gene>
<keyword evidence="6" id="KW-1185">Reference proteome</keyword>
<dbReference type="SUPFAM" id="SSF88946">
    <property type="entry name" value="Sigma2 domain of RNA polymerase sigma factors"/>
    <property type="match status" value="1"/>
</dbReference>
<dbReference type="InterPro" id="IPR039425">
    <property type="entry name" value="RNA_pol_sigma-70-like"/>
</dbReference>
<dbReference type="InterPro" id="IPR014284">
    <property type="entry name" value="RNA_pol_sigma-70_dom"/>
</dbReference>
<dbReference type="PANTHER" id="PTHR43133">
    <property type="entry name" value="RNA POLYMERASE ECF-TYPE SIGMA FACTO"/>
    <property type="match status" value="1"/>
</dbReference>
<keyword evidence="3" id="KW-0804">Transcription</keyword>
<keyword evidence="2" id="KW-0731">Sigma factor</keyword>
<reference evidence="5 6" key="1">
    <citation type="submission" date="2019-02" db="EMBL/GenBank/DDBJ databases">
        <title>Deep-cultivation of Planctomycetes and their phenomic and genomic characterization uncovers novel biology.</title>
        <authorList>
            <person name="Wiegand S."/>
            <person name="Jogler M."/>
            <person name="Boedeker C."/>
            <person name="Pinto D."/>
            <person name="Vollmers J."/>
            <person name="Rivas-Marin E."/>
            <person name="Kohn T."/>
            <person name="Peeters S.H."/>
            <person name="Heuer A."/>
            <person name="Rast P."/>
            <person name="Oberbeckmann S."/>
            <person name="Bunk B."/>
            <person name="Jeske O."/>
            <person name="Meyerdierks A."/>
            <person name="Storesund J.E."/>
            <person name="Kallscheuer N."/>
            <person name="Luecker S."/>
            <person name="Lage O.M."/>
            <person name="Pohl T."/>
            <person name="Merkel B.J."/>
            <person name="Hornburger P."/>
            <person name="Mueller R.-W."/>
            <person name="Bruemmer F."/>
            <person name="Labrenz M."/>
            <person name="Spormann A.M."/>
            <person name="Op Den Camp H."/>
            <person name="Overmann J."/>
            <person name="Amann R."/>
            <person name="Jetten M.S.M."/>
            <person name="Mascher T."/>
            <person name="Medema M.H."/>
            <person name="Devos D.P."/>
            <person name="Kaster A.-K."/>
            <person name="Ovreas L."/>
            <person name="Rohde M."/>
            <person name="Galperin M.Y."/>
            <person name="Jogler C."/>
        </authorList>
    </citation>
    <scope>NUCLEOTIDE SEQUENCE [LARGE SCALE GENOMIC DNA]</scope>
    <source>
        <strain evidence="5 6">Poly51</strain>
    </source>
</reference>
<dbReference type="InterPro" id="IPR014331">
    <property type="entry name" value="RNA_pol_sigma70_ECF_RHOBA"/>
</dbReference>
<evidence type="ECO:0000313" key="5">
    <source>
        <dbReference type="EMBL" id="TWU44458.1"/>
    </source>
</evidence>
<protein>
    <submittedName>
        <fullName evidence="5">RNA polymerase factor sigma-70</fullName>
    </submittedName>
</protein>
<evidence type="ECO:0000256" key="2">
    <source>
        <dbReference type="ARBA" id="ARBA00023082"/>
    </source>
</evidence>
<evidence type="ECO:0000259" key="4">
    <source>
        <dbReference type="Pfam" id="PF04542"/>
    </source>
</evidence>
<evidence type="ECO:0000256" key="3">
    <source>
        <dbReference type="ARBA" id="ARBA00023163"/>
    </source>
</evidence>
<dbReference type="GO" id="GO:0016987">
    <property type="term" value="F:sigma factor activity"/>
    <property type="evidence" value="ECO:0007669"/>
    <property type="project" value="UniProtKB-KW"/>
</dbReference>
<dbReference type="Pfam" id="PF04542">
    <property type="entry name" value="Sigma70_r2"/>
    <property type="match status" value="1"/>
</dbReference>
<organism evidence="5 6">
    <name type="scientific">Rubripirellula tenax</name>
    <dbReference type="NCBI Taxonomy" id="2528015"/>
    <lineage>
        <taxon>Bacteria</taxon>
        <taxon>Pseudomonadati</taxon>
        <taxon>Planctomycetota</taxon>
        <taxon>Planctomycetia</taxon>
        <taxon>Pirellulales</taxon>
        <taxon>Pirellulaceae</taxon>
        <taxon>Rubripirellula</taxon>
    </lineage>
</organism>
<dbReference type="InterPro" id="IPR013325">
    <property type="entry name" value="RNA_pol_sigma_r2"/>
</dbReference>
<dbReference type="PANTHER" id="PTHR43133:SF51">
    <property type="entry name" value="RNA POLYMERASE SIGMA FACTOR"/>
    <property type="match status" value="1"/>
</dbReference>
<dbReference type="InterPro" id="IPR007627">
    <property type="entry name" value="RNA_pol_sigma70_r2"/>
</dbReference>
<dbReference type="GO" id="GO:0006352">
    <property type="term" value="P:DNA-templated transcription initiation"/>
    <property type="evidence" value="ECO:0007669"/>
    <property type="project" value="InterPro"/>
</dbReference>
<dbReference type="NCBIfam" id="TIGR02937">
    <property type="entry name" value="sigma70-ECF"/>
    <property type="match status" value="1"/>
</dbReference>
<dbReference type="AlphaFoldDB" id="A0A5C6E6J0"/>
<keyword evidence="1" id="KW-0805">Transcription regulation</keyword>